<evidence type="ECO:0000313" key="1">
    <source>
        <dbReference type="EMBL" id="OTF75904.1"/>
    </source>
</evidence>
<keyword evidence="2" id="KW-1185">Reference proteome</keyword>
<dbReference type="Proteomes" id="UP000194236">
    <property type="component" value="Unassembled WGS sequence"/>
</dbReference>
<organism evidence="1 2">
    <name type="scientific">Euroglyphus maynei</name>
    <name type="common">Mayne's house dust mite</name>
    <dbReference type="NCBI Taxonomy" id="6958"/>
    <lineage>
        <taxon>Eukaryota</taxon>
        <taxon>Metazoa</taxon>
        <taxon>Ecdysozoa</taxon>
        <taxon>Arthropoda</taxon>
        <taxon>Chelicerata</taxon>
        <taxon>Arachnida</taxon>
        <taxon>Acari</taxon>
        <taxon>Acariformes</taxon>
        <taxon>Sarcoptiformes</taxon>
        <taxon>Astigmata</taxon>
        <taxon>Psoroptidia</taxon>
        <taxon>Analgoidea</taxon>
        <taxon>Pyroglyphidae</taxon>
        <taxon>Pyroglyphinae</taxon>
        <taxon>Euroglyphus</taxon>
    </lineage>
</organism>
<comment type="caution">
    <text evidence="1">The sequence shown here is derived from an EMBL/GenBank/DDBJ whole genome shotgun (WGS) entry which is preliminary data.</text>
</comment>
<protein>
    <submittedName>
        <fullName evidence="1">Uncharacterized protein</fullName>
    </submittedName>
</protein>
<dbReference type="AlphaFoldDB" id="A0A1Y3B770"/>
<dbReference type="OrthoDB" id="10315012at2759"/>
<accession>A0A1Y3B770</accession>
<reference evidence="1 2" key="1">
    <citation type="submission" date="2017-03" db="EMBL/GenBank/DDBJ databases">
        <title>Genome Survey of Euroglyphus maynei.</title>
        <authorList>
            <person name="Arlian L.G."/>
            <person name="Morgan M.S."/>
            <person name="Rider S.D."/>
        </authorList>
    </citation>
    <scope>NUCLEOTIDE SEQUENCE [LARGE SCALE GENOMIC DNA]</scope>
    <source>
        <strain evidence="1">Arlian Lab</strain>
        <tissue evidence="1">Whole body</tissue>
    </source>
</reference>
<sequence>KKIPGKYWHEAQRRLVTKHGGLDILGDIIQLPNGRVMDGNLGQNVPNFNDGYFKPWELKARLMQTQREMVKRLIKALIRLARDPPATGSLIIFISPININTNSN</sequence>
<gene>
    <name evidence="1" type="ORF">BLA29_011695</name>
</gene>
<dbReference type="EMBL" id="MUJZ01039816">
    <property type="protein sequence ID" value="OTF75904.1"/>
    <property type="molecule type" value="Genomic_DNA"/>
</dbReference>
<proteinExistence type="predicted"/>
<name>A0A1Y3B770_EURMA</name>
<evidence type="ECO:0000313" key="2">
    <source>
        <dbReference type="Proteomes" id="UP000194236"/>
    </source>
</evidence>
<feature type="non-terminal residue" evidence="1">
    <location>
        <position position="1"/>
    </location>
</feature>